<evidence type="ECO:0000256" key="10">
    <source>
        <dbReference type="ARBA" id="ARBA00023098"/>
    </source>
</evidence>
<keyword evidence="10" id="KW-0443">Lipid metabolism</keyword>
<proteinExistence type="inferred from homology"/>
<evidence type="ECO:0000256" key="11">
    <source>
        <dbReference type="ARBA" id="ARBA00023160"/>
    </source>
</evidence>
<feature type="domain" description="Lipoxygenase" evidence="12">
    <location>
        <begin position="1"/>
        <end position="338"/>
    </location>
</feature>
<dbReference type="SUPFAM" id="SSF48484">
    <property type="entry name" value="Lipoxigenase"/>
    <property type="match status" value="1"/>
</dbReference>
<keyword evidence="6" id="KW-0276">Fatty acid metabolism</keyword>
<keyword evidence="11" id="KW-0275">Fatty acid biosynthesis</keyword>
<evidence type="ECO:0000256" key="5">
    <source>
        <dbReference type="ARBA" id="ARBA00022767"/>
    </source>
</evidence>
<keyword evidence="9" id="KW-0408">Iron</keyword>
<evidence type="ECO:0000313" key="14">
    <source>
        <dbReference type="Proteomes" id="UP000015453"/>
    </source>
</evidence>
<evidence type="ECO:0000256" key="9">
    <source>
        <dbReference type="ARBA" id="ARBA00023004"/>
    </source>
</evidence>
<dbReference type="GO" id="GO:0016702">
    <property type="term" value="F:oxidoreductase activity, acting on single donors with incorporation of molecular oxygen, incorporation of two atoms of oxygen"/>
    <property type="evidence" value="ECO:0007669"/>
    <property type="project" value="InterPro"/>
</dbReference>
<evidence type="ECO:0000256" key="1">
    <source>
        <dbReference type="ARBA" id="ARBA00009419"/>
    </source>
</evidence>
<evidence type="ECO:0000256" key="4">
    <source>
        <dbReference type="ARBA" id="ARBA00022723"/>
    </source>
</evidence>
<feature type="non-terminal residue" evidence="13">
    <location>
        <position position="1"/>
    </location>
</feature>
<evidence type="ECO:0000259" key="12">
    <source>
        <dbReference type="PROSITE" id="PS51393"/>
    </source>
</evidence>
<dbReference type="GO" id="GO:0006633">
    <property type="term" value="P:fatty acid biosynthetic process"/>
    <property type="evidence" value="ECO:0007669"/>
    <property type="project" value="UniProtKB-KW"/>
</dbReference>
<dbReference type="Proteomes" id="UP000015453">
    <property type="component" value="Unassembled WGS sequence"/>
</dbReference>
<dbReference type="Gene3D" id="1.20.245.10">
    <property type="entry name" value="Lipoxygenase-1, Domain 5"/>
    <property type="match status" value="1"/>
</dbReference>
<keyword evidence="8" id="KW-0560">Oxidoreductase</keyword>
<evidence type="ECO:0000256" key="7">
    <source>
        <dbReference type="ARBA" id="ARBA00022964"/>
    </source>
</evidence>
<keyword evidence="14" id="KW-1185">Reference proteome</keyword>
<dbReference type="GO" id="GO:0031408">
    <property type="term" value="P:oxylipin biosynthetic process"/>
    <property type="evidence" value="ECO:0007669"/>
    <property type="project" value="UniProtKB-KW"/>
</dbReference>
<dbReference type="OrthoDB" id="407298at2759"/>
<protein>
    <submittedName>
        <fullName evidence="13">Lipoxygenase</fullName>
    </submittedName>
</protein>
<accession>S8CZG4</accession>
<dbReference type="PANTHER" id="PTHR11771">
    <property type="entry name" value="LIPOXYGENASE"/>
    <property type="match status" value="1"/>
</dbReference>
<dbReference type="Pfam" id="PF00305">
    <property type="entry name" value="Lipoxygenase"/>
    <property type="match status" value="1"/>
</dbReference>
<comment type="similarity">
    <text evidence="1">Belongs to the lipoxygenase family.</text>
</comment>
<dbReference type="InterPro" id="IPR020834">
    <property type="entry name" value="LipOase_CS"/>
</dbReference>
<reference evidence="13 14" key="1">
    <citation type="journal article" date="2013" name="BMC Genomics">
        <title>The miniature genome of a carnivorous plant Genlisea aurea contains a low number of genes and short non-coding sequences.</title>
        <authorList>
            <person name="Leushkin E.V."/>
            <person name="Sutormin R.A."/>
            <person name="Nabieva E.R."/>
            <person name="Penin A.A."/>
            <person name="Kondrashov A.S."/>
            <person name="Logacheva M.D."/>
        </authorList>
    </citation>
    <scope>NUCLEOTIDE SEQUENCE [LARGE SCALE GENOMIC DNA]</scope>
</reference>
<sequence length="338" mass="38508">LHTHAAIEPFIIAAHRQLSTMHPIHKLLQPHFKDTMNINALARQTLINAGGFLEITVFPGKFSMEMSSKIYKEWIFPEQSLPADLVKRGVATEDSSQPHGIRLLIEDYPYAVDGLEIWTAIKTWVGDYCNIYYKTDDVVREDEELQSWWKEVREKGHGDKRDETWWPRMETCDELVDSCSIIIWVASALHAAVNFGQYPYGGYLPNRPSTSRRLIPEAGTPDYEELKSEPEKTFLKTITSQLQSVLGISLIEILSRHSSDEVFLGQRESPEWTADSEAITAFGRFGKKLEDIEKKISEMNDDSRWKNRYGPVKVPYTLLYPSSDVGLTGKGIPNSISI</sequence>
<dbReference type="GO" id="GO:0046872">
    <property type="term" value="F:metal ion binding"/>
    <property type="evidence" value="ECO:0007669"/>
    <property type="project" value="UniProtKB-KW"/>
</dbReference>
<dbReference type="InterPro" id="IPR036226">
    <property type="entry name" value="LipOase_C_sf"/>
</dbReference>
<keyword evidence="5" id="KW-0925">Oxylipin biosynthesis</keyword>
<dbReference type="InterPro" id="IPR000907">
    <property type="entry name" value="LipOase"/>
</dbReference>
<comment type="caution">
    <text evidence="13">The sequence shown here is derived from an EMBL/GenBank/DDBJ whole genome shotgun (WGS) entry which is preliminary data.</text>
</comment>
<dbReference type="EMBL" id="AUSU01000831">
    <property type="protein sequence ID" value="EPS72460.1"/>
    <property type="molecule type" value="Genomic_DNA"/>
</dbReference>
<evidence type="ECO:0000256" key="6">
    <source>
        <dbReference type="ARBA" id="ARBA00022832"/>
    </source>
</evidence>
<keyword evidence="3" id="KW-0444">Lipid biosynthesis</keyword>
<evidence type="ECO:0000256" key="3">
    <source>
        <dbReference type="ARBA" id="ARBA00022516"/>
    </source>
</evidence>
<keyword evidence="4" id="KW-0479">Metal-binding</keyword>
<dbReference type="FunFam" id="1.20.245.10:FF:000002">
    <property type="entry name" value="Lipoxygenase"/>
    <property type="match status" value="1"/>
</dbReference>
<organism evidence="13 14">
    <name type="scientific">Genlisea aurea</name>
    <dbReference type="NCBI Taxonomy" id="192259"/>
    <lineage>
        <taxon>Eukaryota</taxon>
        <taxon>Viridiplantae</taxon>
        <taxon>Streptophyta</taxon>
        <taxon>Embryophyta</taxon>
        <taxon>Tracheophyta</taxon>
        <taxon>Spermatophyta</taxon>
        <taxon>Magnoliopsida</taxon>
        <taxon>eudicotyledons</taxon>
        <taxon>Gunneridae</taxon>
        <taxon>Pentapetalae</taxon>
        <taxon>asterids</taxon>
        <taxon>lamiids</taxon>
        <taxon>Lamiales</taxon>
        <taxon>Lentibulariaceae</taxon>
        <taxon>Genlisea</taxon>
    </lineage>
</organism>
<name>S8CZG4_9LAMI</name>
<evidence type="ECO:0000256" key="8">
    <source>
        <dbReference type="ARBA" id="ARBA00023002"/>
    </source>
</evidence>
<evidence type="ECO:0000256" key="2">
    <source>
        <dbReference type="ARBA" id="ARBA00011245"/>
    </source>
</evidence>
<evidence type="ECO:0000313" key="13">
    <source>
        <dbReference type="EMBL" id="EPS72460.1"/>
    </source>
</evidence>
<dbReference type="GO" id="GO:0034440">
    <property type="term" value="P:lipid oxidation"/>
    <property type="evidence" value="ECO:0007669"/>
    <property type="project" value="InterPro"/>
</dbReference>
<dbReference type="InterPro" id="IPR013819">
    <property type="entry name" value="LipOase_C"/>
</dbReference>
<dbReference type="PROSITE" id="PS00081">
    <property type="entry name" value="LIPOXYGENASE_2"/>
    <property type="match status" value="1"/>
</dbReference>
<dbReference type="AlphaFoldDB" id="S8CZG4"/>
<comment type="subunit">
    <text evidence="2">Monomer.</text>
</comment>
<dbReference type="PROSITE" id="PS51393">
    <property type="entry name" value="LIPOXYGENASE_3"/>
    <property type="match status" value="1"/>
</dbReference>
<gene>
    <name evidence="13" type="ORF">M569_02298</name>
</gene>
<keyword evidence="7" id="KW-0223">Dioxygenase</keyword>